<dbReference type="Pfam" id="PF00690">
    <property type="entry name" value="Cation_ATPase_N"/>
    <property type="match status" value="1"/>
</dbReference>
<evidence type="ECO:0000256" key="6">
    <source>
        <dbReference type="ARBA" id="ARBA00022842"/>
    </source>
</evidence>
<dbReference type="InterPro" id="IPR018303">
    <property type="entry name" value="ATPase_P-typ_P_site"/>
</dbReference>
<keyword evidence="3" id="KW-0479">Metal-binding</keyword>
<dbReference type="InterPro" id="IPR044492">
    <property type="entry name" value="P_typ_ATPase_HD_dom"/>
</dbReference>
<dbReference type="SFLD" id="SFLDF00027">
    <property type="entry name" value="p-type_atpase"/>
    <property type="match status" value="1"/>
</dbReference>
<keyword evidence="5" id="KW-0067">ATP-binding</keyword>
<dbReference type="NCBIfam" id="TIGR01494">
    <property type="entry name" value="ATPase_P-type"/>
    <property type="match status" value="2"/>
</dbReference>
<dbReference type="SUPFAM" id="SSF56784">
    <property type="entry name" value="HAD-like"/>
    <property type="match status" value="1"/>
</dbReference>
<dbReference type="InterPro" id="IPR004014">
    <property type="entry name" value="ATPase_P-typ_cation-transptr_N"/>
</dbReference>
<dbReference type="InterPro" id="IPR023299">
    <property type="entry name" value="ATPase_P-typ_cyto_dom_N"/>
</dbReference>
<dbReference type="PRINTS" id="PR00121">
    <property type="entry name" value="NAKATPASE"/>
</dbReference>
<dbReference type="Pfam" id="PF00122">
    <property type="entry name" value="E1-E2_ATPase"/>
    <property type="match status" value="1"/>
</dbReference>
<keyword evidence="7" id="KW-1278">Translocase</keyword>
<dbReference type="Gene3D" id="3.40.1110.10">
    <property type="entry name" value="Calcium-transporting ATPase, cytoplasmic domain N"/>
    <property type="match status" value="1"/>
</dbReference>
<dbReference type="InterPro" id="IPR006068">
    <property type="entry name" value="ATPase_P-typ_cation-transptr_C"/>
</dbReference>
<reference evidence="15" key="1">
    <citation type="submission" date="2005-01" db="EMBL/GenBank/DDBJ databases">
        <authorList>
            <person name="Genoscope"/>
        </authorList>
    </citation>
    <scope>NUCLEOTIDE SEQUENCE</scope>
</reference>
<evidence type="ECO:0000256" key="8">
    <source>
        <dbReference type="ARBA" id="ARBA00022989"/>
    </source>
</evidence>
<keyword evidence="9 11" id="KW-0472">Membrane</keyword>
<keyword evidence="4" id="KW-0547">Nucleotide-binding</keyword>
<dbReference type="SFLD" id="SFLDS00003">
    <property type="entry name" value="Haloacid_Dehalogenase"/>
    <property type="match status" value="1"/>
</dbReference>
<dbReference type="GO" id="GO:0016887">
    <property type="term" value="F:ATP hydrolysis activity"/>
    <property type="evidence" value="ECO:0007669"/>
    <property type="project" value="InterPro"/>
</dbReference>
<dbReference type="InterPro" id="IPR036412">
    <property type="entry name" value="HAD-like_sf"/>
</dbReference>
<feature type="transmembrane region" description="Helical" evidence="11">
    <location>
        <begin position="1015"/>
        <end position="1037"/>
    </location>
</feature>
<evidence type="ECO:0000256" key="11">
    <source>
        <dbReference type="SAM" id="Phobius"/>
    </source>
</evidence>
<evidence type="ECO:0000259" key="14">
    <source>
        <dbReference type="Pfam" id="PF00690"/>
    </source>
</evidence>
<dbReference type="EMBL" id="CR932135">
    <property type="protein sequence ID" value="CAI38971.1"/>
    <property type="molecule type" value="Genomic_DNA"/>
</dbReference>
<evidence type="ECO:0000256" key="9">
    <source>
        <dbReference type="ARBA" id="ARBA00023136"/>
    </source>
</evidence>
<dbReference type="SUPFAM" id="SSF81653">
    <property type="entry name" value="Calcium ATPase, transduction domain A"/>
    <property type="match status" value="1"/>
</dbReference>
<dbReference type="PRINTS" id="PR00119">
    <property type="entry name" value="CATATPASE"/>
</dbReference>
<dbReference type="GO" id="GO:0012505">
    <property type="term" value="C:endomembrane system"/>
    <property type="evidence" value="ECO:0007669"/>
    <property type="project" value="UniProtKB-SubCell"/>
</dbReference>
<accession>Q3SEF3</accession>
<feature type="transmembrane region" description="Helical" evidence="11">
    <location>
        <begin position="315"/>
        <end position="336"/>
    </location>
</feature>
<dbReference type="Gene3D" id="3.40.50.1000">
    <property type="entry name" value="HAD superfamily/HAD-like"/>
    <property type="match status" value="1"/>
</dbReference>
<reference evidence="15" key="2">
    <citation type="submission" date="2005-09" db="EMBL/GenBank/DDBJ databases">
        <title>Plasma membrane calcium ATPase of Paramecium tetraurelia: possible roles in chemosensory transduction.</title>
        <authorList>
            <person name="Yano J."/>
            <person name="Valentine M."/>
            <person name="Keiser M."/>
            <person name="Pan Y."/>
            <person name="Zhukovaskaya M."/>
            <person name="Preston R.R."/>
            <person name="Ray K."/>
            <person name="Chandran S."/>
            <person name="Well R."/>
            <person name="van Houten J.L."/>
        </authorList>
    </citation>
    <scope>NUCLEOTIDE SEQUENCE</scope>
</reference>
<evidence type="ECO:0000256" key="5">
    <source>
        <dbReference type="ARBA" id="ARBA00022840"/>
    </source>
</evidence>
<feature type="transmembrane region" description="Helical" evidence="11">
    <location>
        <begin position="807"/>
        <end position="829"/>
    </location>
</feature>
<feature type="domain" description="Cation-transporting P-type ATPase C-terminal" evidence="13">
    <location>
        <begin position="833"/>
        <end position="1075"/>
    </location>
</feature>
<feature type="region of interest" description="Disordered" evidence="10">
    <location>
        <begin position="1"/>
        <end position="22"/>
    </location>
</feature>
<dbReference type="GO" id="GO:0005524">
    <property type="term" value="F:ATP binding"/>
    <property type="evidence" value="ECO:0007669"/>
    <property type="project" value="UniProtKB-KW"/>
</dbReference>
<keyword evidence="2 11" id="KW-0812">Transmembrane</keyword>
<sequence>MSEVLQEEKNPSQSQDNSLEKQNYRIPKQTLVQIVSAAQERLLAEEIEELEKIKGMETIERGLKTNFERGLKGDDFRERELFYGSNQKPKSFSKTYYEIILQCFEDYMIRALLVASILSIIIGVLTADEDCRSLAWIEGFALFMAIFICCNCHNQDYQKEKQLQSFNEKTPNQQMVTVLRDGKQTVLDSSRILVGDIIQLQEGLQIPADGFVIQAEALKVDESAITGETQPIKKDTYENCKQKKDELWDEKNSLYKYDIPSPVLLSGATILQGEGKMVVAVVGEASCIGKISSLEEKEVQQTVLQAKLEAVSSSVGFYGVIFSGLIFIVLLFRFILQRIREDTFEKQHINELLNLIIASISVVIIAIPDSFPFAITICLAYSIKRMLNDNILVKKLAALEISGYIDIICTDKTGTLTQNKMTMVKIWNDETIDIDAYSNNLNLSTYLPTEMHELFIQSSIVNGNAEIRPQEIGSLTEVALILFAEKCGINYEKEREIHQTTLTIPFSSQRKRRTSIIGGKRLVVHGGSEIIVEGCNKFHSKSKGVIPIDTTLRKQIEDNLNLMGAQAIRTLAFAYKDLNGDEDLVSKNQRDVYDIEAQDLTLIAIVGIKDTLRFGIPQAIRSLQTAGIKVQMITGDNKITSRAIAEDSRILINKNKSLVLEGPEFIQRVGRLVCKWCQTPDCDCPSDPSSAKTLRKQMRVDTIQNQEEFDKIYPQLDVLARSRPEDKYTLVQGLQERGHVVAVAGDGTNDGNISPALSKADVGIALGISATEIAQKSASIILLDDNFSSIIKLIFWGRNIQDSIKKLIQFQLTAIIVIVATTLISSIFIKQEIFKPIQLLWINLIIDSFASLALATEAPSPNILRRKCEDKNAPIINSRMLKHILGQATYQIVIISILLFYAHTFVPEFKGEEDEQLYYTGKLQFKYSNTYFDQNSKLHTCPDYEDHCNLISQGTEYNVNGTENYLTFYKKTYISSRQFTFIFNTFVMMQLFNFFNARRIKDELNIFQGIFRNTVFLITFFGILVLQILIVTYGGIVFHCYSFNGLRIEQWYINLQIFRLICIYFALGGLVVRSILILIPNSMLEIFTGNVSRKSRKLQPHYQVIEFKNLKNQTQEN</sequence>
<dbReference type="InterPro" id="IPR023214">
    <property type="entry name" value="HAD_sf"/>
</dbReference>
<organism evidence="15">
    <name type="scientific">Paramecium tetraurelia</name>
    <dbReference type="NCBI Taxonomy" id="5888"/>
    <lineage>
        <taxon>Eukaryota</taxon>
        <taxon>Sar</taxon>
        <taxon>Alveolata</taxon>
        <taxon>Ciliophora</taxon>
        <taxon>Intramacronucleata</taxon>
        <taxon>Oligohymenophorea</taxon>
        <taxon>Peniculida</taxon>
        <taxon>Parameciidae</taxon>
        <taxon>Paramecium</taxon>
    </lineage>
</organism>
<keyword evidence="6" id="KW-0460">Magnesium</keyword>
<dbReference type="Gene3D" id="1.20.1110.10">
    <property type="entry name" value="Calcium-transporting ATPase, transmembrane domain"/>
    <property type="match status" value="1"/>
</dbReference>
<dbReference type="Pfam" id="PF00689">
    <property type="entry name" value="Cation_ATPase_C"/>
    <property type="match status" value="1"/>
</dbReference>
<evidence type="ECO:0000256" key="2">
    <source>
        <dbReference type="ARBA" id="ARBA00022692"/>
    </source>
</evidence>
<name>Q3SEF3_PARTE</name>
<feature type="transmembrane region" description="Helical" evidence="11">
    <location>
        <begin position="978"/>
        <end position="995"/>
    </location>
</feature>
<dbReference type="AlphaFoldDB" id="Q3SEF3"/>
<gene>
    <name evidence="15" type="primary">PMCA23</name>
</gene>
<comment type="subcellular location">
    <subcellularLocation>
        <location evidence="1">Endomembrane system</location>
        <topology evidence="1">Multi-pass membrane protein</topology>
    </subcellularLocation>
</comment>
<evidence type="ECO:0000259" key="12">
    <source>
        <dbReference type="Pfam" id="PF00122"/>
    </source>
</evidence>
<dbReference type="FunFam" id="3.40.1110.10:FF:000045">
    <property type="entry name" value="Calcium-transporting ATPase"/>
    <property type="match status" value="1"/>
</dbReference>
<dbReference type="SUPFAM" id="SSF81660">
    <property type="entry name" value="Metal cation-transporting ATPase, ATP-binding domain N"/>
    <property type="match status" value="1"/>
</dbReference>
<feature type="transmembrane region" description="Helical" evidence="11">
    <location>
        <begin position="356"/>
        <end position="381"/>
    </location>
</feature>
<evidence type="ECO:0000256" key="3">
    <source>
        <dbReference type="ARBA" id="ARBA00022723"/>
    </source>
</evidence>
<keyword evidence="8 11" id="KW-1133">Transmembrane helix</keyword>
<dbReference type="GO" id="GO:0046872">
    <property type="term" value="F:metal ion binding"/>
    <property type="evidence" value="ECO:0007669"/>
    <property type="project" value="UniProtKB-KW"/>
</dbReference>
<evidence type="ECO:0000256" key="10">
    <source>
        <dbReference type="SAM" id="MobiDB-lite"/>
    </source>
</evidence>
<feature type="domain" description="Cation-transporting P-type ATPase N-terminal" evidence="14">
    <location>
        <begin position="54"/>
        <end position="119"/>
    </location>
</feature>
<evidence type="ECO:0000256" key="1">
    <source>
        <dbReference type="ARBA" id="ARBA00004127"/>
    </source>
</evidence>
<dbReference type="GO" id="GO:0016020">
    <property type="term" value="C:membrane"/>
    <property type="evidence" value="ECO:0007669"/>
    <property type="project" value="InterPro"/>
</dbReference>
<dbReference type="PROSITE" id="PS00154">
    <property type="entry name" value="ATPASE_E1_E2"/>
    <property type="match status" value="1"/>
</dbReference>
<evidence type="ECO:0000259" key="13">
    <source>
        <dbReference type="Pfam" id="PF00689"/>
    </source>
</evidence>
<dbReference type="InterPro" id="IPR059000">
    <property type="entry name" value="ATPase_P-type_domA"/>
</dbReference>
<feature type="domain" description="P-type ATPase A" evidence="12">
    <location>
        <begin position="173"/>
        <end position="294"/>
    </location>
</feature>
<dbReference type="SUPFAM" id="SSF81665">
    <property type="entry name" value="Calcium ATPase, transmembrane domain M"/>
    <property type="match status" value="1"/>
</dbReference>
<dbReference type="PANTHER" id="PTHR24093">
    <property type="entry name" value="CATION TRANSPORTING ATPASE"/>
    <property type="match status" value="1"/>
</dbReference>
<dbReference type="PANTHER" id="PTHR24093:SF369">
    <property type="entry name" value="CALCIUM-TRANSPORTING ATPASE"/>
    <property type="match status" value="1"/>
</dbReference>
<feature type="transmembrane region" description="Helical" evidence="11">
    <location>
        <begin position="1057"/>
        <end position="1079"/>
    </location>
</feature>
<protein>
    <submittedName>
        <fullName evidence="15">PMCA23 protein</fullName>
    </submittedName>
</protein>
<feature type="transmembrane region" description="Helical" evidence="11">
    <location>
        <begin position="884"/>
        <end position="902"/>
    </location>
</feature>
<dbReference type="InterPro" id="IPR001757">
    <property type="entry name" value="P_typ_ATPase"/>
</dbReference>
<dbReference type="InterPro" id="IPR023298">
    <property type="entry name" value="ATPase_P-typ_TM_dom_sf"/>
</dbReference>
<evidence type="ECO:0000256" key="7">
    <source>
        <dbReference type="ARBA" id="ARBA00022967"/>
    </source>
</evidence>
<dbReference type="Pfam" id="PF13246">
    <property type="entry name" value="Cation_ATPase"/>
    <property type="match status" value="1"/>
</dbReference>
<proteinExistence type="predicted"/>
<dbReference type="SFLD" id="SFLDG00002">
    <property type="entry name" value="C1.7:_P-type_atpase_like"/>
    <property type="match status" value="1"/>
</dbReference>
<evidence type="ECO:0000256" key="4">
    <source>
        <dbReference type="ARBA" id="ARBA00022741"/>
    </source>
</evidence>
<evidence type="ECO:0000313" key="15">
    <source>
        <dbReference type="EMBL" id="CAI38971.1"/>
    </source>
</evidence>
<feature type="compositionally biased region" description="Basic and acidic residues" evidence="10">
    <location>
        <begin position="1"/>
        <end position="10"/>
    </location>
</feature>
<dbReference type="Gene3D" id="2.70.150.10">
    <property type="entry name" value="Calcium-transporting ATPase, cytoplasmic transduction domain A"/>
    <property type="match status" value="1"/>
</dbReference>
<dbReference type="InterPro" id="IPR008250">
    <property type="entry name" value="ATPase_P-typ_transduc_dom_A_sf"/>
</dbReference>